<dbReference type="EMBL" id="JAEACQ010000194">
    <property type="protein sequence ID" value="MBL7628674.1"/>
    <property type="molecule type" value="Genomic_DNA"/>
</dbReference>
<dbReference type="AlphaFoldDB" id="A0A937RJV7"/>
<accession>A0A937RJV7</accession>
<sequence>MRSRRRLSLLLLPALSASILLTACGGGDTTGDEFTPASAAPIKAVAGCENGWTDPADRSATRAPARCAANAPAPEPLATKTKLVITAATPKAEFIAPIRWALANGEFEKENLEVELRQVPAADGLSLLAQGETDIMVGSPDAAFFNAVNQGFGLRWVMGNFSAPATSKTGIWARDVDGRPATFADLKGKTIASVLGNGSPTVYPIVQQAEKAGLTFDDLKFQTLPAADVVTALVNGGVDGAWVLDPLWIQLVDKPGLTYLGGQPAGEPLGGVLFGQNILGEKRAAGVAFTRAVVRAINTEFAADYKSDPAFVEELAKVVELPAAQLTQTPSLVTDWEIRSGTSTRLQDAMIKSGALKYDAPMDESKVVDRSFYEAAVGHKD</sequence>
<proteinExistence type="inferred from homology"/>
<organism evidence="6 7">
    <name type="scientific">Frankia nepalensis</name>
    <dbReference type="NCBI Taxonomy" id="1836974"/>
    <lineage>
        <taxon>Bacteria</taxon>
        <taxon>Bacillati</taxon>
        <taxon>Actinomycetota</taxon>
        <taxon>Actinomycetes</taxon>
        <taxon>Frankiales</taxon>
        <taxon>Frankiaceae</taxon>
        <taxon>Frankia</taxon>
    </lineage>
</organism>
<gene>
    <name evidence="6" type="ORF">I7412_16235</name>
</gene>
<dbReference type="InterPro" id="IPR015168">
    <property type="entry name" value="SsuA/THI5"/>
</dbReference>
<feature type="signal peptide" evidence="4">
    <location>
        <begin position="1"/>
        <end position="22"/>
    </location>
</feature>
<evidence type="ECO:0000313" key="7">
    <source>
        <dbReference type="Proteomes" id="UP000604475"/>
    </source>
</evidence>
<dbReference type="PANTHER" id="PTHR30024:SF47">
    <property type="entry name" value="TAURINE-BINDING PERIPLASMIC PROTEIN"/>
    <property type="match status" value="1"/>
</dbReference>
<comment type="similarity">
    <text evidence="2">Belongs to the bacterial solute-binding protein SsuA/TauA family.</text>
</comment>
<reference evidence="6" key="1">
    <citation type="submission" date="2020-12" db="EMBL/GenBank/DDBJ databases">
        <title>Genomic characterization of non-nitrogen-fixing Frankia strains.</title>
        <authorList>
            <person name="Carlos-Shanley C."/>
            <person name="Guerra T."/>
            <person name="Hahn D."/>
        </authorList>
    </citation>
    <scope>NUCLEOTIDE SEQUENCE</scope>
    <source>
        <strain evidence="6">CN6</strain>
    </source>
</reference>
<dbReference type="RefSeq" id="WP_202999538.1">
    <property type="nucleotide sequence ID" value="NZ_JADWYU010000094.1"/>
</dbReference>
<name>A0A937RJV7_9ACTN</name>
<dbReference type="SUPFAM" id="SSF53850">
    <property type="entry name" value="Periplasmic binding protein-like II"/>
    <property type="match status" value="1"/>
</dbReference>
<keyword evidence="7" id="KW-1185">Reference proteome</keyword>
<evidence type="ECO:0000256" key="4">
    <source>
        <dbReference type="SAM" id="SignalP"/>
    </source>
</evidence>
<evidence type="ECO:0000256" key="3">
    <source>
        <dbReference type="ARBA" id="ARBA00022729"/>
    </source>
</evidence>
<feature type="chain" id="PRO_5039325316" evidence="4">
    <location>
        <begin position="23"/>
        <end position="381"/>
    </location>
</feature>
<dbReference type="Proteomes" id="UP000604475">
    <property type="component" value="Unassembled WGS sequence"/>
</dbReference>
<comment type="caution">
    <text evidence="6">The sequence shown here is derived from an EMBL/GenBank/DDBJ whole genome shotgun (WGS) entry which is preliminary data.</text>
</comment>
<comment type="subcellular location">
    <subcellularLocation>
        <location evidence="1">Periplasm</location>
    </subcellularLocation>
</comment>
<evidence type="ECO:0000256" key="2">
    <source>
        <dbReference type="ARBA" id="ARBA00010742"/>
    </source>
</evidence>
<dbReference type="PANTHER" id="PTHR30024">
    <property type="entry name" value="ALIPHATIC SULFONATES-BINDING PROTEIN-RELATED"/>
    <property type="match status" value="1"/>
</dbReference>
<dbReference type="PROSITE" id="PS51257">
    <property type="entry name" value="PROKAR_LIPOPROTEIN"/>
    <property type="match status" value="1"/>
</dbReference>
<evidence type="ECO:0000259" key="5">
    <source>
        <dbReference type="Pfam" id="PF09084"/>
    </source>
</evidence>
<dbReference type="Gene3D" id="3.40.190.10">
    <property type="entry name" value="Periplasmic binding protein-like II"/>
    <property type="match status" value="2"/>
</dbReference>
<dbReference type="Pfam" id="PF09084">
    <property type="entry name" value="NMT1"/>
    <property type="match status" value="1"/>
</dbReference>
<protein>
    <submittedName>
        <fullName evidence="6">ABC transporter substrate-binding protein</fullName>
    </submittedName>
</protein>
<evidence type="ECO:0000256" key="1">
    <source>
        <dbReference type="ARBA" id="ARBA00004418"/>
    </source>
</evidence>
<feature type="domain" description="SsuA/THI5-like" evidence="5">
    <location>
        <begin position="96"/>
        <end position="243"/>
    </location>
</feature>
<keyword evidence="3 4" id="KW-0732">Signal</keyword>
<dbReference type="GO" id="GO:0042597">
    <property type="term" value="C:periplasmic space"/>
    <property type="evidence" value="ECO:0007669"/>
    <property type="project" value="UniProtKB-SubCell"/>
</dbReference>
<evidence type="ECO:0000313" key="6">
    <source>
        <dbReference type="EMBL" id="MBL7628674.1"/>
    </source>
</evidence>